<evidence type="ECO:0000256" key="1">
    <source>
        <dbReference type="ARBA" id="ARBA00009437"/>
    </source>
</evidence>
<evidence type="ECO:0000256" key="2">
    <source>
        <dbReference type="ARBA" id="ARBA00023015"/>
    </source>
</evidence>
<gene>
    <name evidence="6" type="ORF">L2740_11945</name>
</gene>
<dbReference type="PROSITE" id="PS50931">
    <property type="entry name" value="HTH_LYSR"/>
    <property type="match status" value="1"/>
</dbReference>
<proteinExistence type="inferred from homology"/>
<evidence type="ECO:0000256" key="4">
    <source>
        <dbReference type="ARBA" id="ARBA00023163"/>
    </source>
</evidence>
<dbReference type="PANTHER" id="PTHR30126">
    <property type="entry name" value="HTH-TYPE TRANSCRIPTIONAL REGULATOR"/>
    <property type="match status" value="1"/>
</dbReference>
<dbReference type="CDD" id="cd05466">
    <property type="entry name" value="PBP2_LTTR_substrate"/>
    <property type="match status" value="1"/>
</dbReference>
<dbReference type="Gene3D" id="1.10.10.10">
    <property type="entry name" value="Winged helix-like DNA-binding domain superfamily/Winged helix DNA-binding domain"/>
    <property type="match status" value="1"/>
</dbReference>
<keyword evidence="2" id="KW-0805">Transcription regulation</keyword>
<feature type="domain" description="HTH lysR-type" evidence="5">
    <location>
        <begin position="2"/>
        <end position="59"/>
    </location>
</feature>
<dbReference type="Gene3D" id="3.40.190.290">
    <property type="match status" value="1"/>
</dbReference>
<dbReference type="InterPro" id="IPR005119">
    <property type="entry name" value="LysR_subst-bd"/>
</dbReference>
<dbReference type="InterPro" id="IPR036390">
    <property type="entry name" value="WH_DNA-bd_sf"/>
</dbReference>
<evidence type="ECO:0000313" key="6">
    <source>
        <dbReference type="EMBL" id="MCL1139253.1"/>
    </source>
</evidence>
<keyword evidence="7" id="KW-1185">Reference proteome</keyword>
<organism evidence="6 7">
    <name type="scientific">Shewanella pneumatophori</name>
    <dbReference type="NCBI Taxonomy" id="314092"/>
    <lineage>
        <taxon>Bacteria</taxon>
        <taxon>Pseudomonadati</taxon>
        <taxon>Pseudomonadota</taxon>
        <taxon>Gammaproteobacteria</taxon>
        <taxon>Alteromonadales</taxon>
        <taxon>Shewanellaceae</taxon>
        <taxon>Shewanella</taxon>
    </lineage>
</organism>
<keyword evidence="3" id="KW-0238">DNA-binding</keyword>
<name>A0A9X1ZCT3_9GAMM</name>
<dbReference type="GO" id="GO:0003700">
    <property type="term" value="F:DNA-binding transcription factor activity"/>
    <property type="evidence" value="ECO:0007669"/>
    <property type="project" value="InterPro"/>
</dbReference>
<dbReference type="PRINTS" id="PR00039">
    <property type="entry name" value="HTHLYSR"/>
</dbReference>
<dbReference type="SUPFAM" id="SSF53850">
    <property type="entry name" value="Periplasmic binding protein-like II"/>
    <property type="match status" value="1"/>
</dbReference>
<comment type="similarity">
    <text evidence="1">Belongs to the LysR transcriptional regulatory family.</text>
</comment>
<keyword evidence="4" id="KW-0804">Transcription</keyword>
<comment type="caution">
    <text evidence="6">The sequence shown here is derived from an EMBL/GenBank/DDBJ whole genome shotgun (WGS) entry which is preliminary data.</text>
</comment>
<accession>A0A9X1ZCT3</accession>
<dbReference type="Pfam" id="PF00126">
    <property type="entry name" value="HTH_1"/>
    <property type="match status" value="1"/>
</dbReference>
<dbReference type="AlphaFoldDB" id="A0A9X1ZCT3"/>
<evidence type="ECO:0000259" key="5">
    <source>
        <dbReference type="PROSITE" id="PS50931"/>
    </source>
</evidence>
<dbReference type="Proteomes" id="UP001139293">
    <property type="component" value="Unassembled WGS sequence"/>
</dbReference>
<dbReference type="EMBL" id="JAKILB010000006">
    <property type="protein sequence ID" value="MCL1139253.1"/>
    <property type="molecule type" value="Genomic_DNA"/>
</dbReference>
<sequence>MLNPTWLNTFKTLIDVGHFTQTAEKLYMTQPGVSQQIKKLEQACGHPLIKRINKQFEITEQGRQVYQYALDVAQHEAKLIESLNFDDPYSGQCRLSCSGSLALLYYPELLKLQQRHPNLSIHLEAAPNSKVLKDITEASIDLGIVTHKPNACEFNIEPLGCEYLCLILPKHFEGKQVTAQTLMECGVVKHPDSAHYLSLYFDQCGVAEFADINIDKLPTASYVNQLSQILLPVSQGIGFTVLPKSAFDSFIHKQELTLHQAPQKVTEQLYLVNKRNRQLPARYQTLLKVLKANVSPL</sequence>
<evidence type="ECO:0000256" key="3">
    <source>
        <dbReference type="ARBA" id="ARBA00023125"/>
    </source>
</evidence>
<dbReference type="InterPro" id="IPR000847">
    <property type="entry name" value="LysR_HTH_N"/>
</dbReference>
<dbReference type="PANTHER" id="PTHR30126:SF99">
    <property type="entry name" value="TRANSCRIPTIONAL REGULATOR LYSR FAMILY"/>
    <property type="match status" value="1"/>
</dbReference>
<reference evidence="6" key="1">
    <citation type="submission" date="2022-01" db="EMBL/GenBank/DDBJ databases">
        <title>Whole genome-based taxonomy of the Shewanellaceae.</title>
        <authorList>
            <person name="Martin-Rodriguez A.J."/>
        </authorList>
    </citation>
    <scope>NUCLEOTIDE SEQUENCE</scope>
    <source>
        <strain evidence="6">KCTC 23973</strain>
    </source>
</reference>
<dbReference type="Pfam" id="PF03466">
    <property type="entry name" value="LysR_substrate"/>
    <property type="match status" value="1"/>
</dbReference>
<dbReference type="RefSeq" id="WP_248950427.1">
    <property type="nucleotide sequence ID" value="NZ_JAKILB010000006.1"/>
</dbReference>
<dbReference type="SUPFAM" id="SSF46785">
    <property type="entry name" value="Winged helix' DNA-binding domain"/>
    <property type="match status" value="1"/>
</dbReference>
<evidence type="ECO:0000313" key="7">
    <source>
        <dbReference type="Proteomes" id="UP001139293"/>
    </source>
</evidence>
<protein>
    <submittedName>
        <fullName evidence="6">LysR family transcriptional regulator</fullName>
    </submittedName>
</protein>
<dbReference type="InterPro" id="IPR036388">
    <property type="entry name" value="WH-like_DNA-bd_sf"/>
</dbReference>
<dbReference type="GO" id="GO:0000976">
    <property type="term" value="F:transcription cis-regulatory region binding"/>
    <property type="evidence" value="ECO:0007669"/>
    <property type="project" value="TreeGrafter"/>
</dbReference>